<dbReference type="AlphaFoldDB" id="A0A347WHR7"/>
<name>A0A347WHR7_9LACT</name>
<dbReference type="OrthoDB" id="9763054at2"/>
<dbReference type="Pfam" id="PF13416">
    <property type="entry name" value="SBP_bac_8"/>
    <property type="match status" value="1"/>
</dbReference>
<dbReference type="PANTHER" id="PTHR43649">
    <property type="entry name" value="ARABINOSE-BINDING PROTEIN-RELATED"/>
    <property type="match status" value="1"/>
</dbReference>
<accession>A0A347WHR7</accession>
<keyword evidence="3" id="KW-1185">Reference proteome</keyword>
<feature type="signal peptide" evidence="1">
    <location>
        <begin position="1"/>
        <end position="24"/>
    </location>
</feature>
<sequence length="425" mass="46278">MYKQLIKKTALTLAAAGAFMSAFAVDANAQTKIEYWHGNAETQGGGALNDLVKKFNESQDEVVVEPIFHEGLYVGLMQSLQTQAATGEYPAVVQIGWAYREYFATNFPFTAPETLLEEVGADTGFLEAKFPEPMLNLARNFEGDLLGFPYSVSTAVVYVNTELCEEAGVDYEAIETWEDLYAAAAQVTEATGKYGLYTTESNDNWSTQQYVETYGGETVTQEGTANFATEEGIQAVQDWADGIAEGYVMHAATDEGHQSFISGDVAFLNTTIAQRKNVSDNAAFEAVAIELPSRNDGSGERAVPAGGSMLAVTGQDQEQKEAAWKFIEFLYQPENIAAWTAGTGYLPPTTDATENTDLKDLIDNDQMFQTSYAHMDDLVAFASFPGNQGLQASDVYRDARDKILNGAAAADVFPATQEEINEMIQ</sequence>
<organism evidence="2 3">
    <name type="scientific">Suicoccus acidiformans</name>
    <dbReference type="NCBI Taxonomy" id="2036206"/>
    <lineage>
        <taxon>Bacteria</taxon>
        <taxon>Bacillati</taxon>
        <taxon>Bacillota</taxon>
        <taxon>Bacilli</taxon>
        <taxon>Lactobacillales</taxon>
        <taxon>Aerococcaceae</taxon>
        <taxon>Suicoccus</taxon>
    </lineage>
</organism>
<dbReference type="RefSeq" id="WP_118989548.1">
    <property type="nucleotide sequence ID" value="NZ_CP023434.1"/>
</dbReference>
<evidence type="ECO:0000256" key="1">
    <source>
        <dbReference type="SAM" id="SignalP"/>
    </source>
</evidence>
<proteinExistence type="predicted"/>
<dbReference type="EMBL" id="CP023434">
    <property type="protein sequence ID" value="AXY24624.1"/>
    <property type="molecule type" value="Genomic_DNA"/>
</dbReference>
<protein>
    <submittedName>
        <fullName evidence="2">ABC transporter substrate-binding protein</fullName>
    </submittedName>
</protein>
<dbReference type="InterPro" id="IPR050490">
    <property type="entry name" value="Bact_solute-bd_prot1"/>
</dbReference>
<dbReference type="Gene3D" id="3.40.190.10">
    <property type="entry name" value="Periplasmic binding protein-like II"/>
    <property type="match status" value="2"/>
</dbReference>
<dbReference type="SUPFAM" id="SSF53850">
    <property type="entry name" value="Periplasmic binding protein-like II"/>
    <property type="match status" value="1"/>
</dbReference>
<evidence type="ECO:0000313" key="3">
    <source>
        <dbReference type="Proteomes" id="UP000263232"/>
    </source>
</evidence>
<keyword evidence="1" id="KW-0732">Signal</keyword>
<dbReference type="InterPro" id="IPR006059">
    <property type="entry name" value="SBP"/>
</dbReference>
<dbReference type="PANTHER" id="PTHR43649:SF30">
    <property type="entry name" value="ABC TRANSPORTER SUBSTRATE-BINDING PROTEIN"/>
    <property type="match status" value="1"/>
</dbReference>
<reference evidence="2 3" key="1">
    <citation type="submission" date="2017-09" db="EMBL/GenBank/DDBJ databases">
        <title>Complete genome sequence of Oxytococcus suis strain ZY16052.</title>
        <authorList>
            <person name="Li F."/>
        </authorList>
    </citation>
    <scope>NUCLEOTIDE SEQUENCE [LARGE SCALE GENOMIC DNA]</scope>
    <source>
        <strain evidence="2 3">ZY16052</strain>
    </source>
</reference>
<dbReference type="KEGG" id="abae:CL176_00470"/>
<gene>
    <name evidence="2" type="ORF">CL176_00470</name>
</gene>
<feature type="chain" id="PRO_5038368423" evidence="1">
    <location>
        <begin position="25"/>
        <end position="425"/>
    </location>
</feature>
<dbReference type="Proteomes" id="UP000263232">
    <property type="component" value="Chromosome"/>
</dbReference>
<evidence type="ECO:0000313" key="2">
    <source>
        <dbReference type="EMBL" id="AXY24624.1"/>
    </source>
</evidence>